<protein>
    <submittedName>
        <fullName evidence="2">Titin isoform X1</fullName>
    </submittedName>
</protein>
<name>A0ABD2AVY5_VESSQ</name>
<sequence length="694" mass="79597">MSTESQRKIDVVDRVKTGWIINLILNHKTQEDIAKDIADGVLDLEEIEEMFPWRYVQELRRGYAEPTQNYLHRFTEMSDDRMKVILDKFLRQKSRNEIIKLISDHALKLDKLQVSYLWKYVTGSKEDVDSEATSSTSCFMNSPNKDIIVESKASSSTGTKRKQATKKSDKKETKKSEKKETKKSDEEERKKSDKKETKKSQKKEAKKSDEEEKEKKVEKTKKVRIATKKVTDKSKNVKRVDGTVDDGNKVEEAIEENNSAKEDHGNVEKASIDPDVSTNQGSHQEGLEELSVTGQEDRSKDEKSTGAKQKIIKKVSKKDTKASMEKINEGDSKEMNFPIEGISSTNEEQRVEEINKSENNENVIEKEEASFAGTNGSYISLEMRNDERFEDSSQKSRSNETINVSSLIGEELEICSNQNQENRDVEEYDLDIQFDTSTPKKLDNDGNIIQIKTETEDERFFNEIDTSINNDLEKDADLEKNFNKKSQVTDDEEEVSNVRNRLKSVVIKVEKNTRSPKIPKRVKHDSRKKEAEGKVKQSKYRKQNDRSVERQRQSRHKRMKEEELRKCEKKIRNTMEGLKDQINKLVKDIRYLGEENRSSSTDDSSEKESSSSSNDYTSEEESSCSSDDYYTTEEESSYDISSECSSKFSLPSSEECYCPSCVSSNSDSSTDSDSNSEYTICSCSTHYNSTDSNP</sequence>
<feature type="compositionally biased region" description="Basic residues" evidence="1">
    <location>
        <begin position="517"/>
        <end position="526"/>
    </location>
</feature>
<feature type="compositionally biased region" description="Basic and acidic residues" evidence="1">
    <location>
        <begin position="347"/>
        <end position="369"/>
    </location>
</feature>
<feature type="compositionally biased region" description="Basic and acidic residues" evidence="1">
    <location>
        <begin position="542"/>
        <end position="552"/>
    </location>
</feature>
<feature type="compositionally biased region" description="Low complexity" evidence="1">
    <location>
        <begin position="663"/>
        <end position="676"/>
    </location>
</feature>
<feature type="compositionally biased region" description="Basic and acidic residues" evidence="1">
    <location>
        <begin position="317"/>
        <end position="334"/>
    </location>
</feature>
<proteinExistence type="predicted"/>
<gene>
    <name evidence="2" type="ORF">V1478_008975</name>
</gene>
<feature type="region of interest" description="Disordered" evidence="1">
    <location>
        <begin position="149"/>
        <end position="378"/>
    </location>
</feature>
<feature type="compositionally biased region" description="Basic and acidic residues" evidence="1">
    <location>
        <begin position="559"/>
        <end position="579"/>
    </location>
</feature>
<feature type="compositionally biased region" description="Basic and acidic residues" evidence="1">
    <location>
        <begin position="166"/>
        <end position="217"/>
    </location>
</feature>
<evidence type="ECO:0000256" key="1">
    <source>
        <dbReference type="SAM" id="MobiDB-lite"/>
    </source>
</evidence>
<feature type="compositionally biased region" description="Basic and acidic residues" evidence="1">
    <location>
        <begin position="229"/>
        <end position="272"/>
    </location>
</feature>
<evidence type="ECO:0000313" key="3">
    <source>
        <dbReference type="Proteomes" id="UP001607302"/>
    </source>
</evidence>
<accession>A0ABD2AVY5</accession>
<reference evidence="2 3" key="1">
    <citation type="journal article" date="2024" name="Ann. Entomol. Soc. Am.">
        <title>Genomic analyses of the southern and eastern yellowjacket wasps (Hymenoptera: Vespidae) reveal evolutionary signatures of social life.</title>
        <authorList>
            <person name="Catto M.A."/>
            <person name="Caine P.B."/>
            <person name="Orr S.E."/>
            <person name="Hunt B.G."/>
            <person name="Goodisman M.A.D."/>
        </authorList>
    </citation>
    <scope>NUCLEOTIDE SEQUENCE [LARGE SCALE GENOMIC DNA]</scope>
    <source>
        <strain evidence="2">233</strain>
        <tissue evidence="2">Head and thorax</tissue>
    </source>
</reference>
<dbReference type="Proteomes" id="UP001607302">
    <property type="component" value="Unassembled WGS sequence"/>
</dbReference>
<feature type="compositionally biased region" description="Basic and acidic residues" evidence="1">
    <location>
        <begin position="295"/>
        <end position="305"/>
    </location>
</feature>
<dbReference type="AlphaFoldDB" id="A0ABD2AVY5"/>
<feature type="compositionally biased region" description="Basic residues" evidence="1">
    <location>
        <begin position="218"/>
        <end position="227"/>
    </location>
</feature>
<feature type="region of interest" description="Disordered" evidence="1">
    <location>
        <begin position="594"/>
        <end position="677"/>
    </location>
</feature>
<organism evidence="2 3">
    <name type="scientific">Vespula squamosa</name>
    <name type="common">Southern yellow jacket</name>
    <name type="synonym">Wasp</name>
    <dbReference type="NCBI Taxonomy" id="30214"/>
    <lineage>
        <taxon>Eukaryota</taxon>
        <taxon>Metazoa</taxon>
        <taxon>Ecdysozoa</taxon>
        <taxon>Arthropoda</taxon>
        <taxon>Hexapoda</taxon>
        <taxon>Insecta</taxon>
        <taxon>Pterygota</taxon>
        <taxon>Neoptera</taxon>
        <taxon>Endopterygota</taxon>
        <taxon>Hymenoptera</taxon>
        <taxon>Apocrita</taxon>
        <taxon>Aculeata</taxon>
        <taxon>Vespoidea</taxon>
        <taxon>Vespidae</taxon>
        <taxon>Vespinae</taxon>
        <taxon>Vespula</taxon>
    </lineage>
</organism>
<evidence type="ECO:0000313" key="2">
    <source>
        <dbReference type="EMBL" id="KAL2724462.1"/>
    </source>
</evidence>
<keyword evidence="3" id="KW-1185">Reference proteome</keyword>
<dbReference type="EMBL" id="JAUDFV010000139">
    <property type="protein sequence ID" value="KAL2724462.1"/>
    <property type="molecule type" value="Genomic_DNA"/>
</dbReference>
<feature type="region of interest" description="Disordered" evidence="1">
    <location>
        <begin position="507"/>
        <end position="579"/>
    </location>
</feature>
<comment type="caution">
    <text evidence="2">The sequence shown here is derived from an EMBL/GenBank/DDBJ whole genome shotgun (WGS) entry which is preliminary data.</text>
</comment>